<accession>A0A4Y2TL99</accession>
<reference evidence="1 2" key="1">
    <citation type="journal article" date="2019" name="Sci. Rep.">
        <title>Orb-weaving spider Araneus ventricosus genome elucidates the spidroin gene catalogue.</title>
        <authorList>
            <person name="Kono N."/>
            <person name="Nakamura H."/>
            <person name="Ohtoshi R."/>
            <person name="Moran D.A.P."/>
            <person name="Shinohara A."/>
            <person name="Yoshida Y."/>
            <person name="Fujiwara M."/>
            <person name="Mori M."/>
            <person name="Tomita M."/>
            <person name="Arakawa K."/>
        </authorList>
    </citation>
    <scope>NUCLEOTIDE SEQUENCE [LARGE SCALE GENOMIC DNA]</scope>
</reference>
<comment type="caution">
    <text evidence="1">The sequence shown here is derived from an EMBL/GenBank/DDBJ whole genome shotgun (WGS) entry which is preliminary data.</text>
</comment>
<protein>
    <submittedName>
        <fullName evidence="1">Uncharacterized protein</fullName>
    </submittedName>
</protein>
<dbReference type="Proteomes" id="UP000499080">
    <property type="component" value="Unassembled WGS sequence"/>
</dbReference>
<name>A0A4Y2TL99_ARAVE</name>
<dbReference type="AlphaFoldDB" id="A0A4Y2TL99"/>
<evidence type="ECO:0000313" key="2">
    <source>
        <dbReference type="Proteomes" id="UP000499080"/>
    </source>
</evidence>
<dbReference type="EMBL" id="BGPR01029318">
    <property type="protein sequence ID" value="GBO01042.1"/>
    <property type="molecule type" value="Genomic_DNA"/>
</dbReference>
<sequence>MKTGSELKRCGTEGWISNLFRYPFRLPGNKNGGSKHNEEAWSAWLTEEIGEGGGLGIGVTGSGWICVEWSGRE</sequence>
<proteinExistence type="predicted"/>
<evidence type="ECO:0000313" key="1">
    <source>
        <dbReference type="EMBL" id="GBO01042.1"/>
    </source>
</evidence>
<organism evidence="1 2">
    <name type="scientific">Araneus ventricosus</name>
    <name type="common">Orbweaver spider</name>
    <name type="synonym">Epeira ventricosa</name>
    <dbReference type="NCBI Taxonomy" id="182803"/>
    <lineage>
        <taxon>Eukaryota</taxon>
        <taxon>Metazoa</taxon>
        <taxon>Ecdysozoa</taxon>
        <taxon>Arthropoda</taxon>
        <taxon>Chelicerata</taxon>
        <taxon>Arachnida</taxon>
        <taxon>Araneae</taxon>
        <taxon>Araneomorphae</taxon>
        <taxon>Entelegynae</taxon>
        <taxon>Araneoidea</taxon>
        <taxon>Araneidae</taxon>
        <taxon>Araneus</taxon>
    </lineage>
</organism>
<keyword evidence="2" id="KW-1185">Reference proteome</keyword>
<gene>
    <name evidence="1" type="ORF">AVEN_87207_1</name>
</gene>